<organism evidence="2 3">
    <name type="scientific">Candidatus Regiella insecticola 5.15</name>
    <dbReference type="NCBI Taxonomy" id="1005043"/>
    <lineage>
        <taxon>Bacteria</taxon>
        <taxon>Pseudomonadati</taxon>
        <taxon>Pseudomonadota</taxon>
        <taxon>Gammaproteobacteria</taxon>
        <taxon>Enterobacterales</taxon>
        <taxon>Enterobacteriaceae</taxon>
        <taxon>aphid secondary symbionts</taxon>
        <taxon>Candidatus Regiella</taxon>
    </lineage>
</organism>
<reference evidence="2 3" key="1">
    <citation type="journal article" date="2012" name="Genome Res.">
        <title>Genomic basis of endosymbiont-conferred protection against an insect parasitoid.</title>
        <authorList>
            <person name="Hansen A.K."/>
            <person name="Vorburger C."/>
            <person name="Moran N.A."/>
        </authorList>
    </citation>
    <scope>NUCLEOTIDE SEQUENCE [LARGE SCALE GENOMIC DNA]</scope>
    <source>
        <strain evidence="3">R5.15</strain>
    </source>
</reference>
<proteinExistence type="predicted"/>
<dbReference type="RefSeq" id="WP_006707005.1">
    <property type="nucleotide sequence ID" value="NZ_AGCA01000328.1"/>
</dbReference>
<comment type="caution">
    <text evidence="2">The sequence shown here is derived from an EMBL/GenBank/DDBJ whole genome shotgun (WGS) entry which is preliminary data.</text>
</comment>
<protein>
    <submittedName>
        <fullName evidence="2">Phage replication protein O, N-terminal domain</fullName>
    </submittedName>
</protein>
<dbReference type="OrthoDB" id="6313655at2"/>
<evidence type="ECO:0000259" key="1">
    <source>
        <dbReference type="Pfam" id="PF04492"/>
    </source>
</evidence>
<keyword evidence="3" id="KW-1185">Reference proteome</keyword>
<dbReference type="Gene3D" id="1.10.10.10">
    <property type="entry name" value="Winged helix-like DNA-binding domain superfamily/Winged helix DNA-binding domain"/>
    <property type="match status" value="1"/>
</dbReference>
<sequence length="293" mass="33580">MNHVVHADFDKDTVYDKSHEADTNNGYTRLTHSLYEHLNFVDLNRNELKVAHTIIRKTMGFNKKFDRISDSQIAEKTNLSRQAVNFAKNSLLRMRVLLREGHRIGLNKSLSEWDIRECHRKSDGVTETQIKLSPFPGHKKASIKSISCHDPVRETRTNIVTETRTGVSWFPGNTKETITKDNKENIKISQKPRKNRVKKTNPSMPYPPEFTPSEKHIALAHELGVNLTSECAKFGNYHTAKGTHFTNWEAALNTWLRNAVKFGVKPPLVSARTPEYFHKQDYGVSDTPAWMNA</sequence>
<dbReference type="EMBL" id="AGCA01000328">
    <property type="protein sequence ID" value="EGY28712.1"/>
    <property type="molecule type" value="Genomic_DNA"/>
</dbReference>
<dbReference type="Proteomes" id="UP000004116">
    <property type="component" value="Unassembled WGS sequence"/>
</dbReference>
<dbReference type="InterPro" id="IPR006497">
    <property type="entry name" value="Phage_lambda_VrpO_N"/>
</dbReference>
<gene>
    <name evidence="2" type="ORF">Rin_00013500</name>
</gene>
<name>G2GZX0_9ENTR</name>
<dbReference type="InterPro" id="IPR036388">
    <property type="entry name" value="WH-like_DNA-bd_sf"/>
</dbReference>
<dbReference type="NCBIfam" id="TIGR01610">
    <property type="entry name" value="phage_O_Nterm"/>
    <property type="match status" value="1"/>
</dbReference>
<feature type="domain" description="Bacteriophage lambda Replication protein O N-terminal" evidence="1">
    <location>
        <begin position="20"/>
        <end position="113"/>
    </location>
</feature>
<evidence type="ECO:0000313" key="3">
    <source>
        <dbReference type="Proteomes" id="UP000004116"/>
    </source>
</evidence>
<dbReference type="GO" id="GO:0006260">
    <property type="term" value="P:DNA replication"/>
    <property type="evidence" value="ECO:0007669"/>
    <property type="project" value="InterPro"/>
</dbReference>
<dbReference type="AlphaFoldDB" id="G2GZX0"/>
<dbReference type="PATRIC" id="fig|1005043.3.peg.1232"/>
<accession>G2GZX0</accession>
<dbReference type="Pfam" id="PF04492">
    <property type="entry name" value="Phage_rep_O"/>
    <property type="match status" value="1"/>
</dbReference>
<evidence type="ECO:0000313" key="2">
    <source>
        <dbReference type="EMBL" id="EGY28712.1"/>
    </source>
</evidence>